<dbReference type="InterPro" id="IPR036770">
    <property type="entry name" value="Ankyrin_rpt-contain_sf"/>
</dbReference>
<comment type="subcellular location">
    <subcellularLocation>
        <location evidence="1">Membrane</location>
        <topology evidence="1">Multi-pass membrane protein</topology>
    </subcellularLocation>
</comment>
<comment type="caution">
    <text evidence="9">The sequence shown here is derived from an EMBL/GenBank/DDBJ whole genome shotgun (WGS) entry which is preliminary data.</text>
</comment>
<evidence type="ECO:0000313" key="10">
    <source>
        <dbReference type="Proteomes" id="UP001397290"/>
    </source>
</evidence>
<evidence type="ECO:0000256" key="3">
    <source>
        <dbReference type="ARBA" id="ARBA00022737"/>
    </source>
</evidence>
<dbReference type="PRINTS" id="PR01415">
    <property type="entry name" value="ANKYRIN"/>
</dbReference>
<dbReference type="PROSITE" id="PS50088">
    <property type="entry name" value="ANK_REPEAT"/>
    <property type="match status" value="5"/>
</dbReference>
<name>A0AAW0S688_9HYPO</name>
<keyword evidence="3" id="KW-0677">Repeat</keyword>
<evidence type="ECO:0000256" key="7">
    <source>
        <dbReference type="PROSITE-ProRule" id="PRU00023"/>
    </source>
</evidence>
<dbReference type="Pfam" id="PF01544">
    <property type="entry name" value="CorA"/>
    <property type="match status" value="1"/>
</dbReference>
<keyword evidence="4 8" id="KW-1133">Transmembrane helix</keyword>
<dbReference type="InterPro" id="IPR045863">
    <property type="entry name" value="CorA_TM1_TM2"/>
</dbReference>
<dbReference type="InterPro" id="IPR002523">
    <property type="entry name" value="MgTranspt_CorA/ZnTranspt_ZntB"/>
</dbReference>
<keyword evidence="10" id="KW-1185">Reference proteome</keyword>
<feature type="repeat" description="ANK" evidence="7">
    <location>
        <begin position="269"/>
        <end position="301"/>
    </location>
</feature>
<dbReference type="PROSITE" id="PS50297">
    <property type="entry name" value="ANK_REP_REGION"/>
    <property type="match status" value="4"/>
</dbReference>
<evidence type="ECO:0000256" key="8">
    <source>
        <dbReference type="SAM" id="Phobius"/>
    </source>
</evidence>
<dbReference type="Pfam" id="PF12796">
    <property type="entry name" value="Ank_2"/>
    <property type="match status" value="5"/>
</dbReference>
<dbReference type="SUPFAM" id="SSF48403">
    <property type="entry name" value="Ankyrin repeat"/>
    <property type="match status" value="2"/>
</dbReference>
<feature type="repeat" description="ANK" evidence="7">
    <location>
        <begin position="133"/>
        <end position="155"/>
    </location>
</feature>
<evidence type="ECO:0000256" key="5">
    <source>
        <dbReference type="ARBA" id="ARBA00023043"/>
    </source>
</evidence>
<feature type="repeat" description="ANK" evidence="7">
    <location>
        <begin position="206"/>
        <end position="228"/>
    </location>
</feature>
<evidence type="ECO:0000256" key="6">
    <source>
        <dbReference type="ARBA" id="ARBA00023136"/>
    </source>
</evidence>
<dbReference type="GO" id="GO:0005737">
    <property type="term" value="C:cytoplasm"/>
    <property type="evidence" value="ECO:0007669"/>
    <property type="project" value="TreeGrafter"/>
</dbReference>
<sequence length="1370" mass="152951">MSAEGTPGVTTENPNPQKGQRADFYARVRYCCMFGKSSKSILKYTAADAKHLVGKKPSDPTFVVAVLKLLKNEDDQTKEMFITEAIYSNKRLASEVGGPDQTPALHSAIRARKKEIVYALLRNDADASLVDKKGRGPLHCAAETGELDIVKALIEGKDGPSSSALVSAQDSYGITPIGEACRHGHTGVAEYLLRRFPDAGQRAGSGGRTPLHIAADSGHLGVIKMLLDFKILVNDGGTGETARFADSEGENTPSTDARAMFDINQKTVAGRTALNLACRRGDLSIVKLLLEKHADPGILSKNGENCLWDAARTGHDKIVGFLLGKKDLADKINRLNSSGITLLSACCSAKSHTIVRQLLAKGADCTIANKDGSKPITEAILCCDVESLSILLESPKFYENPREALSYEVGGKRSTALHLACQRHDIKLIEFLVSKMRFADCIDKLKDGQDMTMLHEASRMGFSRAVTFLLDEYPPFVKAANNEGWTPLHCACHEALGYRNVTSISQMKDLNSDHGTTIEMDEWEYRENHADTVRILVDRGADVKAQNNNGNTALHLAAMQGHTERVSTILDMLADEAALLILNNNKETPLVCSLKKRRAQVAEMLVDEMRWITFAGDETRDDLLRFFIQRRDHRLVASILYKEARTSKHARLGSISQGDKALVLAAFIGSPRLVWWLLQSSIPGTTLNRDIAAAKLVCTEETLARQQAGRRYSISDLGDLTTERHLTAFESVLELLRKPPPFNERGQTLTVRSQYAGAQDQPPHFLNNYKVEILDLYKDQFIQHSASVNEALYSGDPSEMMKELWTRIDKLDESHGSLWPIQSTFPDDTMRWMMDMSKAVFPDDDTKVSDRSWLLCSGKEVIGRPERTGFMKPQCVMRNLDLMPYVAPAWRCDALYKSSDYKALLDFYQDKETIIHGTRTLDEYFYHSCLDSSLTESLEALNDDQILGKNVRNDVDKDACGFQVNVDQLWIWVLDEKTVVTSTTHRLDWEINPMGGAIVDLLRDAMGKIGEVPMDAYEMAAFIMTSCISSVDTHFPMTSLTSLTSRDESLPRMEDCSALAEFAYAIDQHSSRRDSSCSVPEQFRVNIKEAFNNATAKLSISEIKLYNMFVGKENQKFPTLPSSRWQASMAEAPEDAVAVLSREIKDMRDELKILRLIAEKQKAVQAEFRRLAFSPDRHLPARDMVQELLHMDKAAERIEASINVTFALQHNAKAFDQARITIQQGRIMVVFTLVTIVFLPLSFFTSLFAMQFETSRTTPGWVYGIMLGVSAVIVSAICSYVFHFWDWYAEMKNKSKMMMIRKWLVRALASLAVHLYGTPPLNHVLFRYDLLFRAISAISAWAQGAEDVLDTKSEHWGHNAASVLGSDAKS</sequence>
<feature type="repeat" description="ANK" evidence="7">
    <location>
        <begin position="549"/>
        <end position="585"/>
    </location>
</feature>
<feature type="transmembrane region" description="Helical" evidence="8">
    <location>
        <begin position="1261"/>
        <end position="1282"/>
    </location>
</feature>
<dbReference type="EMBL" id="JAAHCF010000038">
    <property type="protein sequence ID" value="KAK8149775.1"/>
    <property type="molecule type" value="Genomic_DNA"/>
</dbReference>
<dbReference type="Gene3D" id="1.20.58.340">
    <property type="entry name" value="Magnesium transport protein CorA, transmembrane region"/>
    <property type="match status" value="1"/>
</dbReference>
<feature type="transmembrane region" description="Helical" evidence="8">
    <location>
        <begin position="1227"/>
        <end position="1249"/>
    </location>
</feature>
<dbReference type="Gene3D" id="1.25.40.20">
    <property type="entry name" value="Ankyrin repeat-containing domain"/>
    <property type="match status" value="4"/>
</dbReference>
<protein>
    <recommendedName>
        <fullName evidence="11">Ankyrin repeat protein</fullName>
    </recommendedName>
</protein>
<feature type="repeat" description="ANK" evidence="7">
    <location>
        <begin position="100"/>
        <end position="132"/>
    </location>
</feature>
<feature type="transmembrane region" description="Helical" evidence="8">
    <location>
        <begin position="1303"/>
        <end position="1321"/>
    </location>
</feature>
<evidence type="ECO:0000256" key="1">
    <source>
        <dbReference type="ARBA" id="ARBA00004141"/>
    </source>
</evidence>
<keyword evidence="5 7" id="KW-0040">ANK repeat</keyword>
<proteinExistence type="predicted"/>
<evidence type="ECO:0000313" key="9">
    <source>
        <dbReference type="EMBL" id="KAK8149775.1"/>
    </source>
</evidence>
<evidence type="ECO:0000256" key="4">
    <source>
        <dbReference type="ARBA" id="ARBA00022989"/>
    </source>
</evidence>
<dbReference type="SMART" id="SM00248">
    <property type="entry name" value="ANK"/>
    <property type="match status" value="14"/>
</dbReference>
<keyword evidence="6 8" id="KW-0472">Membrane</keyword>
<keyword evidence="2 8" id="KW-0812">Transmembrane</keyword>
<organism evidence="9 10">
    <name type="scientific">Beauveria asiatica</name>
    <dbReference type="NCBI Taxonomy" id="1069075"/>
    <lineage>
        <taxon>Eukaryota</taxon>
        <taxon>Fungi</taxon>
        <taxon>Dikarya</taxon>
        <taxon>Ascomycota</taxon>
        <taxon>Pezizomycotina</taxon>
        <taxon>Sordariomycetes</taxon>
        <taxon>Hypocreomycetidae</taxon>
        <taxon>Hypocreales</taxon>
        <taxon>Cordycipitaceae</taxon>
        <taxon>Beauveria</taxon>
    </lineage>
</organism>
<dbReference type="Proteomes" id="UP001397290">
    <property type="component" value="Unassembled WGS sequence"/>
</dbReference>
<dbReference type="SUPFAM" id="SSF144083">
    <property type="entry name" value="Magnesium transport protein CorA, transmembrane region"/>
    <property type="match status" value="1"/>
</dbReference>
<dbReference type="GO" id="GO:0016020">
    <property type="term" value="C:membrane"/>
    <property type="evidence" value="ECO:0007669"/>
    <property type="project" value="UniProtKB-SubCell"/>
</dbReference>
<dbReference type="PANTHER" id="PTHR24198:SF165">
    <property type="entry name" value="ANKYRIN REPEAT-CONTAINING PROTEIN-RELATED"/>
    <property type="match status" value="1"/>
</dbReference>
<dbReference type="PANTHER" id="PTHR24198">
    <property type="entry name" value="ANKYRIN REPEAT AND PROTEIN KINASE DOMAIN-CONTAINING PROTEIN"/>
    <property type="match status" value="1"/>
</dbReference>
<evidence type="ECO:0008006" key="11">
    <source>
        <dbReference type="Google" id="ProtNLM"/>
    </source>
</evidence>
<dbReference type="GO" id="GO:0046873">
    <property type="term" value="F:metal ion transmembrane transporter activity"/>
    <property type="evidence" value="ECO:0007669"/>
    <property type="project" value="InterPro"/>
</dbReference>
<evidence type="ECO:0000256" key="2">
    <source>
        <dbReference type="ARBA" id="ARBA00022692"/>
    </source>
</evidence>
<dbReference type="InterPro" id="IPR002110">
    <property type="entry name" value="Ankyrin_rpt"/>
</dbReference>
<gene>
    <name evidence="9" type="ORF">G3M48_005693</name>
</gene>
<reference evidence="9 10" key="1">
    <citation type="submission" date="2020-02" db="EMBL/GenBank/DDBJ databases">
        <title>Comparative genomics of the hypocrealean fungal genus Beauvera.</title>
        <authorList>
            <person name="Showalter D.N."/>
            <person name="Bushley K.E."/>
            <person name="Rehner S.A."/>
        </authorList>
    </citation>
    <scope>NUCLEOTIDE SEQUENCE [LARGE SCALE GENOMIC DNA]</scope>
    <source>
        <strain evidence="9 10">ARSEF4384</strain>
    </source>
</reference>
<accession>A0AAW0S688</accession>